<evidence type="ECO:0000256" key="1">
    <source>
        <dbReference type="ARBA" id="ARBA00004123"/>
    </source>
</evidence>
<dbReference type="OrthoDB" id="8709537at2759"/>
<dbReference type="GO" id="GO:0006338">
    <property type="term" value="P:chromatin remodeling"/>
    <property type="evidence" value="ECO:0007669"/>
    <property type="project" value="InterPro"/>
</dbReference>
<dbReference type="AlphaFoldDB" id="A0A834R9S0"/>
<evidence type="ECO:0000259" key="3">
    <source>
        <dbReference type="Pfam" id="PF12031"/>
    </source>
</evidence>
<dbReference type="GO" id="GO:0045893">
    <property type="term" value="P:positive regulation of DNA-templated transcription"/>
    <property type="evidence" value="ECO:0007669"/>
    <property type="project" value="TreeGrafter"/>
</dbReference>
<name>A0A834R9S0_SARSC</name>
<reference evidence="5" key="3">
    <citation type="submission" date="2022-06" db="UniProtKB">
        <authorList>
            <consortium name="EnsemblMetazoa"/>
        </authorList>
    </citation>
    <scope>IDENTIFICATION</scope>
</reference>
<dbReference type="GO" id="GO:0016514">
    <property type="term" value="C:SWI/SNF complex"/>
    <property type="evidence" value="ECO:0007669"/>
    <property type="project" value="InterPro"/>
</dbReference>
<evidence type="ECO:0000313" key="5">
    <source>
        <dbReference type="EnsemblMetazoa" id="KAF7493614.1"/>
    </source>
</evidence>
<evidence type="ECO:0000313" key="6">
    <source>
        <dbReference type="Proteomes" id="UP000070412"/>
    </source>
</evidence>
<dbReference type="GO" id="GO:0005654">
    <property type="term" value="C:nucleoplasm"/>
    <property type="evidence" value="ECO:0007669"/>
    <property type="project" value="TreeGrafter"/>
</dbReference>
<dbReference type="PANTHER" id="PTHR12656">
    <property type="entry name" value="BRG-1 ASSOCIATED FACTOR 250 BAF250"/>
    <property type="match status" value="1"/>
</dbReference>
<dbReference type="GO" id="GO:0031491">
    <property type="term" value="F:nucleosome binding"/>
    <property type="evidence" value="ECO:0007669"/>
    <property type="project" value="TreeGrafter"/>
</dbReference>
<dbReference type="GO" id="GO:0035060">
    <property type="term" value="C:brahma complex"/>
    <property type="evidence" value="ECO:0007669"/>
    <property type="project" value="InterPro"/>
</dbReference>
<dbReference type="Proteomes" id="UP000070412">
    <property type="component" value="Unassembled WGS sequence"/>
</dbReference>
<keyword evidence="6" id="KW-1185">Reference proteome</keyword>
<dbReference type="InterPro" id="IPR033388">
    <property type="entry name" value="BAF250_C"/>
</dbReference>
<protein>
    <submittedName>
        <fullName evidence="4">AT-rich interactive domain-containing protein 1B</fullName>
    </submittedName>
</protein>
<sequence>MDMNQSTNKLPSSTFFRQQYSQLQQSPQHQSWSTSIPLGNYPNETNRNPVALQWSSPRPFVQNSLCQPNQYSQSHYGYDGDNYQLQQRRQHLQQQLSCHQASRLNYFDRFNSSQNNQYQFSSPSSMMPALHYKTINPSQAIGFLTQNQRSISEHNPSNSNVYGCSYDNKRSPITRDYEFPYKYRVRQSFDPMRNETTGSNLFNSIQWPNQSKKFEQFPVQRNSIERLENKIFSPIHPLHSSSSNIQSQNLVKKCPKIIPSKTENLINKNLVANCSQSDSNTIAANNKLSIVESTKVILKPQRKITNIGSIDNRKILMSLKSGLLAESTWALDVLTILTSNSHFKISTFPNILQYLIEYLQSYIVRIQDDLFLDTRNDFIKNIFLLRKFDFDCLRDNNNNKNSKDDADLIAKQDAKIFLLDSTNYTFRSRNGLAVRVKNDHLKPRLKRSLNDQNDPEDFFDYDDENFSIDHIITTMQPSNELIPFTKRIKTSCEKKMRIDSVDCYRSFKSANQDYHRDRSQVQNLDSEVENFNLMMNPTLCPRSETIEELSKRSICLSIIIRNLSFSPENGRLMAESSMLIAMLARLLLYSHEHMEKRDFTNMILTQKPSHLCDDVETQKILFEDHHCAELFHYLRMNCFVTLSNLSAFLDLTGLSDKIILPLLDGLLHWAICSSAYACDPLPPDNLSCRLQALEILSKLSIKKSNIDLLLATPPFERIETLYETLILLIDSTSENQVLSEIALIVLAHFASYDSLNARIILHLDGSIINLIKFIEQCEALNMARGMNYIKPFIYADQQAKDIAQQDLYRFKVAANTIKTLASNCEQSDLCLLKKFENRIVNLAMSPFIHPDVIAILADLAFIITDNHAMIKTKQ</sequence>
<keyword evidence="2" id="KW-0539">Nucleus</keyword>
<dbReference type="GO" id="GO:0006357">
    <property type="term" value="P:regulation of transcription by RNA polymerase II"/>
    <property type="evidence" value="ECO:0007669"/>
    <property type="project" value="TreeGrafter"/>
</dbReference>
<evidence type="ECO:0000256" key="2">
    <source>
        <dbReference type="ARBA" id="ARBA00023242"/>
    </source>
</evidence>
<feature type="domain" description="SWI/SNF-like complex subunit BAF250 C-terminal" evidence="3">
    <location>
        <begin position="548"/>
        <end position="780"/>
    </location>
</feature>
<comment type="subcellular location">
    <subcellularLocation>
        <location evidence="1">Nucleus</location>
    </subcellularLocation>
</comment>
<organism evidence="4">
    <name type="scientific">Sarcoptes scabiei</name>
    <name type="common">Itch mite</name>
    <name type="synonym">Acarus scabiei</name>
    <dbReference type="NCBI Taxonomy" id="52283"/>
    <lineage>
        <taxon>Eukaryota</taxon>
        <taxon>Metazoa</taxon>
        <taxon>Ecdysozoa</taxon>
        <taxon>Arthropoda</taxon>
        <taxon>Chelicerata</taxon>
        <taxon>Arachnida</taxon>
        <taxon>Acari</taxon>
        <taxon>Acariformes</taxon>
        <taxon>Sarcoptiformes</taxon>
        <taxon>Astigmata</taxon>
        <taxon>Psoroptidia</taxon>
        <taxon>Sarcoptoidea</taxon>
        <taxon>Sarcoptidae</taxon>
        <taxon>Sarcoptinae</taxon>
        <taxon>Sarcoptes</taxon>
    </lineage>
</organism>
<dbReference type="EMBL" id="WVUK01000055">
    <property type="protein sequence ID" value="KAF7493614.1"/>
    <property type="molecule type" value="Genomic_DNA"/>
</dbReference>
<gene>
    <name evidence="4" type="ORF">SSS_8088</name>
</gene>
<dbReference type="InterPro" id="IPR021906">
    <property type="entry name" value="BAF250/Osa"/>
</dbReference>
<evidence type="ECO:0000313" key="4">
    <source>
        <dbReference type="EMBL" id="KAF7493614.1"/>
    </source>
</evidence>
<dbReference type="GO" id="GO:0071565">
    <property type="term" value="C:nBAF complex"/>
    <property type="evidence" value="ECO:0007669"/>
    <property type="project" value="TreeGrafter"/>
</dbReference>
<dbReference type="EnsemblMetazoa" id="SSS_8088s_mrna">
    <property type="protein sequence ID" value="KAF7493614.1"/>
    <property type="gene ID" value="SSS_8088"/>
</dbReference>
<dbReference type="Pfam" id="PF12031">
    <property type="entry name" value="BAF250_C"/>
    <property type="match status" value="1"/>
</dbReference>
<accession>A0A834R9S0</accession>
<proteinExistence type="predicted"/>
<reference evidence="6" key="1">
    <citation type="journal article" date="2020" name="PLoS Negl. Trop. Dis.">
        <title>High-quality nuclear genome for Sarcoptes scabiei-A critical resource for a neglected parasite.</title>
        <authorList>
            <person name="Korhonen P.K."/>
            <person name="Gasser R.B."/>
            <person name="Ma G."/>
            <person name="Wang T."/>
            <person name="Stroehlein A.J."/>
            <person name="Young N.D."/>
            <person name="Ang C.S."/>
            <person name="Fernando D.D."/>
            <person name="Lu H.C."/>
            <person name="Taylor S."/>
            <person name="Reynolds S.L."/>
            <person name="Mofiz E."/>
            <person name="Najaraj S.H."/>
            <person name="Gowda H."/>
            <person name="Madugundu A."/>
            <person name="Renuse S."/>
            <person name="Holt D."/>
            <person name="Pandey A."/>
            <person name="Papenfuss A.T."/>
            <person name="Fischer K."/>
        </authorList>
    </citation>
    <scope>NUCLEOTIDE SEQUENCE [LARGE SCALE GENOMIC DNA]</scope>
</reference>
<reference evidence="4" key="2">
    <citation type="submission" date="2020-01" db="EMBL/GenBank/DDBJ databases">
        <authorList>
            <person name="Korhonen P.K.K."/>
            <person name="Guangxu M.G."/>
            <person name="Wang T.W."/>
            <person name="Stroehlein A.J.S."/>
            <person name="Young N.D."/>
            <person name="Ang C.-S.A."/>
            <person name="Fernando D.W.F."/>
            <person name="Lu H.L."/>
            <person name="Taylor S.T."/>
            <person name="Ehtesham M.E.M."/>
            <person name="Najaraj S.H.N."/>
            <person name="Harsha G.H.G."/>
            <person name="Madugundu A.M."/>
            <person name="Renuse S.R."/>
            <person name="Holt D.H."/>
            <person name="Pandey A.P."/>
            <person name="Papenfuss A.P."/>
            <person name="Gasser R.B.G."/>
            <person name="Fischer K.F."/>
        </authorList>
    </citation>
    <scope>NUCLEOTIDE SEQUENCE</scope>
    <source>
        <strain evidence="4">SSS_KF_BRIS2020</strain>
    </source>
</reference>
<dbReference type="PANTHER" id="PTHR12656:SF5">
    <property type="entry name" value="TRITHORAX GROUP PROTEIN OSA"/>
    <property type="match status" value="1"/>
</dbReference>